<dbReference type="Gene3D" id="3.30.450.40">
    <property type="match status" value="1"/>
</dbReference>
<reference evidence="6 7" key="1">
    <citation type="submission" date="2018-06" db="EMBL/GenBank/DDBJ databases">
        <title>Draft genome sequence of Modestobacter versicolor CP153-2.</title>
        <authorList>
            <person name="Gundlapally S.R."/>
        </authorList>
    </citation>
    <scope>NUCLEOTIDE SEQUENCE [LARGE SCALE GENOMIC DNA]</scope>
    <source>
        <strain evidence="6 7">CP153-2</strain>
    </source>
</reference>
<dbReference type="AlphaFoldDB" id="A0A323VPV6"/>
<protein>
    <submittedName>
        <fullName evidence="6">Antitermination regulator</fullName>
    </submittedName>
</protein>
<proteinExistence type="predicted"/>
<gene>
    <name evidence="6" type="ORF">DMO24_10425</name>
</gene>
<dbReference type="Proteomes" id="UP000247602">
    <property type="component" value="Unassembled WGS sequence"/>
</dbReference>
<evidence type="ECO:0000259" key="5">
    <source>
        <dbReference type="PROSITE" id="PS50921"/>
    </source>
</evidence>
<evidence type="ECO:0000313" key="7">
    <source>
        <dbReference type="Proteomes" id="UP000247602"/>
    </source>
</evidence>
<evidence type="ECO:0000313" key="6">
    <source>
        <dbReference type="EMBL" id="PZA21408.1"/>
    </source>
</evidence>
<keyword evidence="7" id="KW-1185">Reference proteome</keyword>
<dbReference type="InterPro" id="IPR003018">
    <property type="entry name" value="GAF"/>
</dbReference>
<dbReference type="SUPFAM" id="SSF55781">
    <property type="entry name" value="GAF domain-like"/>
    <property type="match status" value="1"/>
</dbReference>
<comment type="caution">
    <text evidence="6">The sequence shown here is derived from an EMBL/GenBank/DDBJ whole genome shotgun (WGS) entry which is preliminary data.</text>
</comment>
<accession>A0A323VPV6</accession>
<dbReference type="InterPro" id="IPR036388">
    <property type="entry name" value="WH-like_DNA-bd_sf"/>
</dbReference>
<dbReference type="OrthoDB" id="3683444at2"/>
<dbReference type="InterPro" id="IPR005561">
    <property type="entry name" value="ANTAR"/>
</dbReference>
<keyword evidence="2" id="KW-0418">Kinase</keyword>
<name>A0A323VPV6_9ACTN</name>
<evidence type="ECO:0000256" key="2">
    <source>
        <dbReference type="ARBA" id="ARBA00022777"/>
    </source>
</evidence>
<keyword evidence="4" id="KW-0804">Transcription</keyword>
<dbReference type="GO" id="GO:0016301">
    <property type="term" value="F:kinase activity"/>
    <property type="evidence" value="ECO:0007669"/>
    <property type="project" value="UniProtKB-KW"/>
</dbReference>
<dbReference type="InterPro" id="IPR029016">
    <property type="entry name" value="GAF-like_dom_sf"/>
</dbReference>
<keyword evidence="1" id="KW-0808">Transferase</keyword>
<feature type="domain" description="ANTAR" evidence="5">
    <location>
        <begin position="223"/>
        <end position="284"/>
    </location>
</feature>
<dbReference type="Pfam" id="PF03861">
    <property type="entry name" value="ANTAR"/>
    <property type="match status" value="1"/>
</dbReference>
<dbReference type="SMART" id="SM01012">
    <property type="entry name" value="ANTAR"/>
    <property type="match status" value="1"/>
</dbReference>
<dbReference type="InterPro" id="IPR011006">
    <property type="entry name" value="CheY-like_superfamily"/>
</dbReference>
<evidence type="ECO:0000256" key="1">
    <source>
        <dbReference type="ARBA" id="ARBA00022679"/>
    </source>
</evidence>
<organism evidence="6 7">
    <name type="scientific">Modestobacter versicolor</name>
    <dbReference type="NCBI Taxonomy" id="429133"/>
    <lineage>
        <taxon>Bacteria</taxon>
        <taxon>Bacillati</taxon>
        <taxon>Actinomycetota</taxon>
        <taxon>Actinomycetes</taxon>
        <taxon>Geodermatophilales</taxon>
        <taxon>Geodermatophilaceae</taxon>
        <taxon>Modestobacter</taxon>
    </lineage>
</organism>
<sequence>MLLLNCASHSRRAAPGVHQRSPQRSGPLIVRGLLPAGTSAVRLPSTPEYDVTRPTAPDPDGDVVQLAFDELGRMSFAEHSLESVLQKVTDLAARVLPGEPATSVTIVADGRSSTVASSDPLALELDLVQYAQASGPCLEAALSGRVVELLDTGAEERWGPFPQLAARRGCRGVLSFPLPPQELITGGLNVYARTSRPLDQRTREVAARFAAYAVVPVSNMYLYETAVERAEHLRAALDSRAVIDQAKGILMERHKLSADQAFSALATLSMERNTKVREIAEQFVRTGELPSS</sequence>
<dbReference type="GO" id="GO:0003723">
    <property type="term" value="F:RNA binding"/>
    <property type="evidence" value="ECO:0007669"/>
    <property type="project" value="InterPro"/>
</dbReference>
<dbReference type="Gene3D" id="1.10.10.10">
    <property type="entry name" value="Winged helix-like DNA-binding domain superfamily/Winged helix DNA-binding domain"/>
    <property type="match status" value="1"/>
</dbReference>
<dbReference type="Pfam" id="PF13185">
    <property type="entry name" value="GAF_2"/>
    <property type="match status" value="1"/>
</dbReference>
<evidence type="ECO:0000256" key="4">
    <source>
        <dbReference type="ARBA" id="ARBA00023163"/>
    </source>
</evidence>
<evidence type="ECO:0000256" key="3">
    <source>
        <dbReference type="ARBA" id="ARBA00023015"/>
    </source>
</evidence>
<dbReference type="PROSITE" id="PS50921">
    <property type="entry name" value="ANTAR"/>
    <property type="match status" value="1"/>
</dbReference>
<dbReference type="EMBL" id="QKNV01000091">
    <property type="protein sequence ID" value="PZA21408.1"/>
    <property type="molecule type" value="Genomic_DNA"/>
</dbReference>
<keyword evidence="3" id="KW-0805">Transcription regulation</keyword>
<dbReference type="SUPFAM" id="SSF52172">
    <property type="entry name" value="CheY-like"/>
    <property type="match status" value="1"/>
</dbReference>